<accession>A0A239NAI1</accession>
<feature type="domain" description="DinB-like" evidence="1">
    <location>
        <begin position="109"/>
        <end position="251"/>
    </location>
</feature>
<dbReference type="EMBL" id="FZPH01000008">
    <property type="protein sequence ID" value="SNT51434.1"/>
    <property type="molecule type" value="Genomic_DNA"/>
</dbReference>
<dbReference type="Pfam" id="PF12867">
    <property type="entry name" value="DinB_2"/>
    <property type="match status" value="1"/>
</dbReference>
<dbReference type="Gene3D" id="1.20.120.450">
    <property type="entry name" value="dinb family like domain"/>
    <property type="match status" value="1"/>
</dbReference>
<dbReference type="InterPro" id="IPR034660">
    <property type="entry name" value="DinB/YfiT-like"/>
</dbReference>
<evidence type="ECO:0000313" key="3">
    <source>
        <dbReference type="Proteomes" id="UP000198362"/>
    </source>
</evidence>
<keyword evidence="3" id="KW-1185">Reference proteome</keyword>
<protein>
    <submittedName>
        <fullName evidence="2">DinB superfamily protein</fullName>
    </submittedName>
</protein>
<name>A0A239NAI1_9ACTN</name>
<organism evidence="2 3">
    <name type="scientific">Asanoa hainanensis</name>
    <dbReference type="NCBI Taxonomy" id="560556"/>
    <lineage>
        <taxon>Bacteria</taxon>
        <taxon>Bacillati</taxon>
        <taxon>Actinomycetota</taxon>
        <taxon>Actinomycetes</taxon>
        <taxon>Micromonosporales</taxon>
        <taxon>Micromonosporaceae</taxon>
        <taxon>Asanoa</taxon>
    </lineage>
</organism>
<dbReference type="SUPFAM" id="SSF141571">
    <property type="entry name" value="Pentapeptide repeat-like"/>
    <property type="match status" value="1"/>
</dbReference>
<gene>
    <name evidence="2" type="ORF">SAMN05421812_10821</name>
</gene>
<dbReference type="SUPFAM" id="SSF109854">
    <property type="entry name" value="DinB/YfiT-like putative metalloenzymes"/>
    <property type="match status" value="1"/>
</dbReference>
<evidence type="ECO:0000259" key="1">
    <source>
        <dbReference type="Pfam" id="PF12867"/>
    </source>
</evidence>
<reference evidence="2 3" key="1">
    <citation type="submission" date="2017-06" db="EMBL/GenBank/DDBJ databases">
        <authorList>
            <person name="Kim H.J."/>
            <person name="Triplett B.A."/>
        </authorList>
    </citation>
    <scope>NUCLEOTIDE SEQUENCE [LARGE SCALE GENOMIC DNA]</scope>
    <source>
        <strain evidence="2 3">CGMCC 4.5593</strain>
    </source>
</reference>
<evidence type="ECO:0000313" key="2">
    <source>
        <dbReference type="EMBL" id="SNT51434.1"/>
    </source>
</evidence>
<sequence>MTSPAVLVGGSSYDVPVTRFEGQSDYEGAEFVDLSMAGATFREVDLSDTRMHGVLLVNADIDGAIDGLRVNGVEVMPLIEAELDRLHPERLRLRPTTPEEMRDAVDVIEELWAATVLRASALPAEAVHRSVNDEWSLAQTLRHTIFVVDAWYGHAAALRPRPFHPLGLPAAFITNGAEFGIDESVAPTLDEILAARAERIADLRAYLADVTQEELDRVRGPNTAPGCPPPAERTAAQCLRVIFNDEWAHAQFANRDLAILEQA</sequence>
<dbReference type="AlphaFoldDB" id="A0A239NAI1"/>
<dbReference type="InterPro" id="IPR024775">
    <property type="entry name" value="DinB-like"/>
</dbReference>
<dbReference type="Proteomes" id="UP000198362">
    <property type="component" value="Unassembled WGS sequence"/>
</dbReference>
<proteinExistence type="predicted"/>